<evidence type="ECO:0000313" key="2">
    <source>
        <dbReference type="EMBL" id="KAK2614103.1"/>
    </source>
</evidence>
<dbReference type="Gene3D" id="2.40.160.20">
    <property type="match status" value="1"/>
</dbReference>
<dbReference type="InterPro" id="IPR020915">
    <property type="entry name" value="UPF0311"/>
</dbReference>
<dbReference type="AlphaFoldDB" id="A0AAD9W8Y7"/>
<keyword evidence="3" id="KW-1185">Reference proteome</keyword>
<evidence type="ECO:0000256" key="1">
    <source>
        <dbReference type="SAM" id="SignalP"/>
    </source>
</evidence>
<dbReference type="PANTHER" id="PTHR37315">
    <property type="entry name" value="UPF0311 PROTEIN BLR7842"/>
    <property type="match status" value="1"/>
</dbReference>
<feature type="chain" id="PRO_5042079725" evidence="1">
    <location>
        <begin position="18"/>
        <end position="157"/>
    </location>
</feature>
<keyword evidence="1" id="KW-0732">Signal</keyword>
<reference evidence="2" key="1">
    <citation type="submission" date="2023-06" db="EMBL/GenBank/DDBJ databases">
        <authorList>
            <person name="Noh H."/>
        </authorList>
    </citation>
    <scope>NUCLEOTIDE SEQUENCE</scope>
    <source>
        <strain evidence="2">DUCC20226</strain>
    </source>
</reference>
<dbReference type="Pfam" id="PF11578">
    <property type="entry name" value="DUF3237"/>
    <property type="match status" value="2"/>
</dbReference>
<gene>
    <name evidence="2" type="ORF">N8I77_000958</name>
</gene>
<sequence>MIHLCLSLLALSAVAIAGPRQPSPPALTYLFTANITSGPTISLGSTPLGDRVFEPIIGGSFTGPKLSGTVASGGGDAGLVDANGAFNPDVVYVLQTSDGCNILVREKGHAPNLLLLFETGSDKYDWLNSVVAYGKGSQSQSGVSLDVWQVSTSFNYA</sequence>
<name>A0AAD9W8Y7_PHOAM</name>
<feature type="signal peptide" evidence="1">
    <location>
        <begin position="1"/>
        <end position="17"/>
    </location>
</feature>
<dbReference type="PANTHER" id="PTHR37315:SF1">
    <property type="entry name" value="UPF0311 PROTEIN BLR7842"/>
    <property type="match status" value="1"/>
</dbReference>
<dbReference type="EMBL" id="JAUJFL010000001">
    <property type="protein sequence ID" value="KAK2614103.1"/>
    <property type="molecule type" value="Genomic_DNA"/>
</dbReference>
<proteinExistence type="predicted"/>
<protein>
    <submittedName>
        <fullName evidence="2">Uncharacterized protein</fullName>
    </submittedName>
</protein>
<comment type="caution">
    <text evidence="2">The sequence shown here is derived from an EMBL/GenBank/DDBJ whole genome shotgun (WGS) entry which is preliminary data.</text>
</comment>
<dbReference type="Proteomes" id="UP001265746">
    <property type="component" value="Unassembled WGS sequence"/>
</dbReference>
<organism evidence="2 3">
    <name type="scientific">Phomopsis amygdali</name>
    <name type="common">Fusicoccum amygdali</name>
    <dbReference type="NCBI Taxonomy" id="1214568"/>
    <lineage>
        <taxon>Eukaryota</taxon>
        <taxon>Fungi</taxon>
        <taxon>Dikarya</taxon>
        <taxon>Ascomycota</taxon>
        <taxon>Pezizomycotina</taxon>
        <taxon>Sordariomycetes</taxon>
        <taxon>Sordariomycetidae</taxon>
        <taxon>Diaporthales</taxon>
        <taxon>Diaporthaceae</taxon>
        <taxon>Diaporthe</taxon>
    </lineage>
</organism>
<accession>A0AAD9W8Y7</accession>
<evidence type="ECO:0000313" key="3">
    <source>
        <dbReference type="Proteomes" id="UP001265746"/>
    </source>
</evidence>